<organism evidence="2 3">
    <name type="scientific">Striga hermonthica</name>
    <name type="common">Purple witchweed</name>
    <name type="synonym">Buchnera hermonthica</name>
    <dbReference type="NCBI Taxonomy" id="68872"/>
    <lineage>
        <taxon>Eukaryota</taxon>
        <taxon>Viridiplantae</taxon>
        <taxon>Streptophyta</taxon>
        <taxon>Embryophyta</taxon>
        <taxon>Tracheophyta</taxon>
        <taxon>Spermatophyta</taxon>
        <taxon>Magnoliopsida</taxon>
        <taxon>eudicotyledons</taxon>
        <taxon>Gunneridae</taxon>
        <taxon>Pentapetalae</taxon>
        <taxon>asterids</taxon>
        <taxon>lamiids</taxon>
        <taxon>Lamiales</taxon>
        <taxon>Orobanchaceae</taxon>
        <taxon>Buchnereae</taxon>
        <taxon>Striga</taxon>
    </lineage>
</organism>
<feature type="compositionally biased region" description="Polar residues" evidence="1">
    <location>
        <begin position="50"/>
        <end position="63"/>
    </location>
</feature>
<keyword evidence="3" id="KW-1185">Reference proteome</keyword>
<dbReference type="Proteomes" id="UP001153555">
    <property type="component" value="Unassembled WGS sequence"/>
</dbReference>
<sequence>MLLSKILLRAPRQGGRRAFHTDTGYGLLFKKNRTAFSMGVRDGRVESTETRPQPTSGARTDSSETCLAFKPGPSPNEVRLTHHPSGETVDLPPLARLSKVLQMESWGAAGHKVVVYFPPDPYALERKDEFHVITVGDESWRVVLSEPRVSAFAPALITEGFVHWSTKDDKVLSMNLETEAFTESPGPAPKPAPRPARDDDSDDVIVKNTYLSTGRYLSLLRQWDNNLFEVWEMSPDTFAWKKTGHFSLVDHESKFESTDSDGAIIPIGWVKYLEVLVLCPNMRGKTILVYNLVTRKMKTIELANSVCYYNIHTHKL</sequence>
<feature type="region of interest" description="Disordered" evidence="1">
    <location>
        <begin position="42"/>
        <end position="63"/>
    </location>
</feature>
<dbReference type="AlphaFoldDB" id="A0A9N7RGF7"/>
<gene>
    <name evidence="2" type="ORF">SHERM_24167</name>
</gene>
<comment type="caution">
    <text evidence="2">The sequence shown here is derived from an EMBL/GenBank/DDBJ whole genome shotgun (WGS) entry which is preliminary data.</text>
</comment>
<protein>
    <submittedName>
        <fullName evidence="2">Uncharacterized protein</fullName>
    </submittedName>
</protein>
<evidence type="ECO:0000313" key="3">
    <source>
        <dbReference type="Proteomes" id="UP001153555"/>
    </source>
</evidence>
<reference evidence="2" key="1">
    <citation type="submission" date="2019-12" db="EMBL/GenBank/DDBJ databases">
        <authorList>
            <person name="Scholes J."/>
        </authorList>
    </citation>
    <scope>NUCLEOTIDE SEQUENCE</scope>
</reference>
<evidence type="ECO:0000313" key="2">
    <source>
        <dbReference type="EMBL" id="CAA0828472.1"/>
    </source>
</evidence>
<accession>A0A9N7RGF7</accession>
<proteinExistence type="predicted"/>
<dbReference type="EMBL" id="CACSLK010027752">
    <property type="protein sequence ID" value="CAA0828472.1"/>
    <property type="molecule type" value="Genomic_DNA"/>
</dbReference>
<evidence type="ECO:0000256" key="1">
    <source>
        <dbReference type="SAM" id="MobiDB-lite"/>
    </source>
</evidence>
<feature type="region of interest" description="Disordered" evidence="1">
    <location>
        <begin position="179"/>
        <end position="201"/>
    </location>
</feature>
<name>A0A9N7RGF7_STRHE</name>
<dbReference type="OrthoDB" id="10405664at2759"/>